<evidence type="ECO:0000313" key="5">
    <source>
        <dbReference type="Proteomes" id="UP000317429"/>
    </source>
</evidence>
<dbReference type="SUPFAM" id="SSF51569">
    <property type="entry name" value="Aldolase"/>
    <property type="match status" value="1"/>
</dbReference>
<dbReference type="InterPro" id="IPR052899">
    <property type="entry name" value="Class-I_DAHP_synthase"/>
</dbReference>
<dbReference type="NCBIfam" id="NF009239">
    <property type="entry name" value="PRK12595.1"/>
    <property type="match status" value="1"/>
</dbReference>
<dbReference type="InterPro" id="IPR006218">
    <property type="entry name" value="DAHP1/KDSA"/>
</dbReference>
<protein>
    <submittedName>
        <fullName evidence="4">Phospho-2-dehydro-3-deoxyheptonate aldolase</fullName>
        <ecNumber evidence="4">2.5.1.54</ecNumber>
    </submittedName>
</protein>
<dbReference type="NCBIfam" id="NF006421">
    <property type="entry name" value="PRK08673.1"/>
    <property type="match status" value="1"/>
</dbReference>
<sequence length="337" mass="35833">MIVVMKRGASQKDIDHMISQVESLGLKANVLHGTERTVIAAIGDERVNGVQSLESSPGVDSVMPVLAPYKMASREAHDCTSVVKAGSLTVGGASVGVIAGPCSVEDEEQIVASARAVKAAGATALRGGAFKPRTSPYSFQGLKEEGLKMLATARDETGLAVVTEVIAPEDVDLVGEYADVLQIGARNMQNYRLLEACGRSHRAVLLKRGPSATLDEMLLAAEYILDGGNSQVMLCERGVRTFESHTRFTLPLATVPYLHEKTHLPVVVDPSHGTGHTSLVTDMAKASVAAGADGLIIEVHPCPEKAKSDGYQSMTFDQFDAMMKACRRVAEAVDRTM</sequence>
<dbReference type="PANTHER" id="PTHR43018">
    <property type="entry name" value="PHOSPHO-2-DEHYDRO-3-DEOXYHEPTONATE ALDOLASE"/>
    <property type="match status" value="1"/>
</dbReference>
<dbReference type="NCBIfam" id="TIGR01361">
    <property type="entry name" value="DAHP_synth_Bsub"/>
    <property type="match status" value="1"/>
</dbReference>
<gene>
    <name evidence="4" type="primary">aroF_2</name>
    <name evidence="4" type="ORF">Pla175_18300</name>
</gene>
<dbReference type="GO" id="GO:0009073">
    <property type="term" value="P:aromatic amino acid family biosynthetic process"/>
    <property type="evidence" value="ECO:0007669"/>
    <property type="project" value="InterPro"/>
</dbReference>
<keyword evidence="1 4" id="KW-0808">Transferase</keyword>
<dbReference type="Gene3D" id="3.20.20.70">
    <property type="entry name" value="Aldolase class I"/>
    <property type="match status" value="1"/>
</dbReference>
<dbReference type="InterPro" id="IPR013785">
    <property type="entry name" value="Aldolase_TIM"/>
</dbReference>
<dbReference type="OrthoDB" id="9780456at2"/>
<keyword evidence="5" id="KW-1185">Reference proteome</keyword>
<proteinExistence type="predicted"/>
<evidence type="ECO:0000256" key="1">
    <source>
        <dbReference type="ARBA" id="ARBA00022679"/>
    </source>
</evidence>
<dbReference type="Proteomes" id="UP000317429">
    <property type="component" value="Chromosome"/>
</dbReference>
<dbReference type="GO" id="GO:0016832">
    <property type="term" value="F:aldehyde-lyase activity"/>
    <property type="evidence" value="ECO:0007669"/>
    <property type="project" value="InterPro"/>
</dbReference>
<feature type="domain" description="DAHP synthase ferredoxin-like" evidence="3">
    <location>
        <begin position="1"/>
        <end position="66"/>
    </location>
</feature>
<evidence type="ECO:0000259" key="3">
    <source>
        <dbReference type="Pfam" id="PF18152"/>
    </source>
</evidence>
<dbReference type="AlphaFoldDB" id="A0A518DAE9"/>
<evidence type="ECO:0000259" key="2">
    <source>
        <dbReference type="Pfam" id="PF00793"/>
    </source>
</evidence>
<organism evidence="4 5">
    <name type="scientific">Pirellulimonas nuda</name>
    <dbReference type="NCBI Taxonomy" id="2528009"/>
    <lineage>
        <taxon>Bacteria</taxon>
        <taxon>Pseudomonadati</taxon>
        <taxon>Planctomycetota</taxon>
        <taxon>Planctomycetia</taxon>
        <taxon>Pirellulales</taxon>
        <taxon>Lacipirellulaceae</taxon>
        <taxon>Pirellulimonas</taxon>
    </lineage>
</organism>
<dbReference type="EMBL" id="CP036291">
    <property type="protein sequence ID" value="QDU88452.1"/>
    <property type="molecule type" value="Genomic_DNA"/>
</dbReference>
<dbReference type="PANTHER" id="PTHR43018:SF3">
    <property type="entry name" value="CARBOXYSOME FORMATION PROTEIN"/>
    <property type="match status" value="1"/>
</dbReference>
<dbReference type="Pfam" id="PF00793">
    <property type="entry name" value="DAHP_synth_1"/>
    <property type="match status" value="1"/>
</dbReference>
<reference evidence="4 5" key="1">
    <citation type="submission" date="2019-02" db="EMBL/GenBank/DDBJ databases">
        <title>Deep-cultivation of Planctomycetes and their phenomic and genomic characterization uncovers novel biology.</title>
        <authorList>
            <person name="Wiegand S."/>
            <person name="Jogler M."/>
            <person name="Boedeker C."/>
            <person name="Pinto D."/>
            <person name="Vollmers J."/>
            <person name="Rivas-Marin E."/>
            <person name="Kohn T."/>
            <person name="Peeters S.H."/>
            <person name="Heuer A."/>
            <person name="Rast P."/>
            <person name="Oberbeckmann S."/>
            <person name="Bunk B."/>
            <person name="Jeske O."/>
            <person name="Meyerdierks A."/>
            <person name="Storesund J.E."/>
            <person name="Kallscheuer N."/>
            <person name="Luecker S."/>
            <person name="Lage O.M."/>
            <person name="Pohl T."/>
            <person name="Merkel B.J."/>
            <person name="Hornburger P."/>
            <person name="Mueller R.-W."/>
            <person name="Bruemmer F."/>
            <person name="Labrenz M."/>
            <person name="Spormann A.M."/>
            <person name="Op den Camp H."/>
            <person name="Overmann J."/>
            <person name="Amann R."/>
            <person name="Jetten M.S.M."/>
            <person name="Mascher T."/>
            <person name="Medema M.H."/>
            <person name="Devos D.P."/>
            <person name="Kaster A.-K."/>
            <person name="Ovreas L."/>
            <person name="Rohde M."/>
            <person name="Galperin M.Y."/>
            <person name="Jogler C."/>
        </authorList>
    </citation>
    <scope>NUCLEOTIDE SEQUENCE [LARGE SCALE GENOMIC DNA]</scope>
    <source>
        <strain evidence="4 5">Pla175</strain>
    </source>
</reference>
<dbReference type="Pfam" id="PF18152">
    <property type="entry name" value="DAHP_snth_FXD"/>
    <property type="match status" value="1"/>
</dbReference>
<dbReference type="EC" id="2.5.1.54" evidence="4"/>
<feature type="domain" description="DAHP synthetase I/KDSA" evidence="2">
    <location>
        <begin position="92"/>
        <end position="332"/>
    </location>
</feature>
<dbReference type="GO" id="GO:0003849">
    <property type="term" value="F:3-deoxy-7-phosphoheptulonate synthase activity"/>
    <property type="evidence" value="ECO:0007669"/>
    <property type="project" value="UniProtKB-EC"/>
</dbReference>
<dbReference type="InterPro" id="IPR006268">
    <property type="entry name" value="DAHP_syn_2"/>
</dbReference>
<name>A0A518DAE9_9BACT</name>
<accession>A0A518DAE9</accession>
<dbReference type="InterPro" id="IPR041071">
    <property type="entry name" value="DAHP_snth_FXD"/>
</dbReference>
<dbReference type="Gene3D" id="3.30.70.1140">
    <property type="entry name" value="Phospho-2-dehydro-3-deoxyheptonate aldolase, domain 1"/>
    <property type="match status" value="1"/>
</dbReference>
<dbReference type="KEGG" id="pnd:Pla175_18300"/>
<evidence type="ECO:0000313" key="4">
    <source>
        <dbReference type="EMBL" id="QDU88452.1"/>
    </source>
</evidence>